<sequence length="271" mass="32527">MDKEFKNQYCFNVFKIDCDMSFERFIFFNQTYFREIKIMSLNNISVEIQNQINYDGFEDEFNNYIEDKIFKINKLFDSIVTIEEFEEFNSLFNSLKQNIKKNNLKSQIYFKYITLNYNLLKAVKNKLNKKKRDLNLKPEPNFNRLKNISTTKFILNKSIGYDNTVKLRNDLIQFRLIDKKQPSVIFYNVFRGYEINKKINWTGTKGDLGLFIKTLKKYDCILNINPYIIAKNAFTLDGIQINSLRDPKKIDAEKYFEKIEKIVIKFQNSKF</sequence>
<dbReference type="Proteomes" id="UP000199702">
    <property type="component" value="Unassembled WGS sequence"/>
</dbReference>
<evidence type="ECO:0000313" key="1">
    <source>
        <dbReference type="EMBL" id="SEJ26643.1"/>
    </source>
</evidence>
<keyword evidence="2" id="KW-1185">Reference proteome</keyword>
<dbReference type="AlphaFoldDB" id="A0A1H6XBW6"/>
<evidence type="ECO:0000313" key="2">
    <source>
        <dbReference type="Proteomes" id="UP000199702"/>
    </source>
</evidence>
<proteinExistence type="predicted"/>
<organism evidence="1 2">
    <name type="scientific">Flavobacterium terrigena</name>
    <dbReference type="NCBI Taxonomy" id="402734"/>
    <lineage>
        <taxon>Bacteria</taxon>
        <taxon>Pseudomonadati</taxon>
        <taxon>Bacteroidota</taxon>
        <taxon>Flavobacteriia</taxon>
        <taxon>Flavobacteriales</taxon>
        <taxon>Flavobacteriaceae</taxon>
        <taxon>Flavobacterium</taxon>
    </lineage>
</organism>
<dbReference type="RefSeq" id="WP_091315127.1">
    <property type="nucleotide sequence ID" value="NZ_CBCSJU010000003.1"/>
</dbReference>
<dbReference type="EMBL" id="FNYA01000008">
    <property type="protein sequence ID" value="SEJ26643.1"/>
    <property type="molecule type" value="Genomic_DNA"/>
</dbReference>
<protein>
    <submittedName>
        <fullName evidence="1">Uncharacterized protein</fullName>
    </submittedName>
</protein>
<name>A0A1H6XBW6_9FLAO</name>
<gene>
    <name evidence="1" type="ORF">SAMN05660918_2802</name>
</gene>
<reference evidence="2" key="1">
    <citation type="submission" date="2016-10" db="EMBL/GenBank/DDBJ databases">
        <authorList>
            <person name="Varghese N."/>
            <person name="Submissions S."/>
        </authorList>
    </citation>
    <scope>NUCLEOTIDE SEQUENCE [LARGE SCALE GENOMIC DNA]</scope>
    <source>
        <strain evidence="2">DSM 17934</strain>
    </source>
</reference>
<accession>A0A1H6XBW6</accession>
<dbReference type="STRING" id="402734.SAMN05660918_2802"/>